<reference evidence="4 5" key="1">
    <citation type="submission" date="2018-12" db="EMBL/GenBank/DDBJ databases">
        <title>Mangrovimonas spongiae sp. nov., a novel member of the genus Mangrovimonas isolated from marine sponge.</title>
        <authorList>
            <person name="Zhuang L."/>
            <person name="Luo L."/>
        </authorList>
    </citation>
    <scope>NUCLEOTIDE SEQUENCE [LARGE SCALE GENOMIC DNA]</scope>
    <source>
        <strain evidence="4 5">HN-E26</strain>
    </source>
</reference>
<feature type="transmembrane region" description="Helical" evidence="1">
    <location>
        <begin position="268"/>
        <end position="285"/>
    </location>
</feature>
<dbReference type="PANTHER" id="PTHR34978:SF3">
    <property type="entry name" value="SLR0241 PROTEIN"/>
    <property type="match status" value="1"/>
</dbReference>
<dbReference type="InterPro" id="IPR008756">
    <property type="entry name" value="Peptidase_M56"/>
</dbReference>
<evidence type="ECO:0000259" key="2">
    <source>
        <dbReference type="Pfam" id="PF03544"/>
    </source>
</evidence>
<gene>
    <name evidence="4" type="ORF">EJA19_03020</name>
</gene>
<evidence type="ECO:0000313" key="4">
    <source>
        <dbReference type="EMBL" id="RSK41867.1"/>
    </source>
</evidence>
<dbReference type="InterPro" id="IPR037682">
    <property type="entry name" value="TonB_C"/>
</dbReference>
<dbReference type="Proteomes" id="UP000270620">
    <property type="component" value="Unassembled WGS sequence"/>
</dbReference>
<dbReference type="Gene3D" id="3.30.1150.10">
    <property type="match status" value="1"/>
</dbReference>
<feature type="domain" description="TonB C-terminal" evidence="2">
    <location>
        <begin position="408"/>
        <end position="469"/>
    </location>
</feature>
<evidence type="ECO:0000259" key="3">
    <source>
        <dbReference type="Pfam" id="PF05569"/>
    </source>
</evidence>
<comment type="caution">
    <text evidence="4">The sequence shown here is derived from an EMBL/GenBank/DDBJ whole genome shotgun (WGS) entry which is preliminary data.</text>
</comment>
<keyword evidence="5" id="KW-1185">Reference proteome</keyword>
<organism evidence="4 5">
    <name type="scientific">Mangrovimonas spongiae</name>
    <dbReference type="NCBI Taxonomy" id="2494697"/>
    <lineage>
        <taxon>Bacteria</taxon>
        <taxon>Pseudomonadati</taxon>
        <taxon>Bacteroidota</taxon>
        <taxon>Flavobacteriia</taxon>
        <taxon>Flavobacteriales</taxon>
        <taxon>Flavobacteriaceae</taxon>
        <taxon>Mangrovimonas</taxon>
    </lineage>
</organism>
<feature type="transmembrane region" description="Helical" evidence="1">
    <location>
        <begin position="34"/>
        <end position="51"/>
    </location>
</feature>
<evidence type="ECO:0000256" key="1">
    <source>
        <dbReference type="SAM" id="Phobius"/>
    </source>
</evidence>
<dbReference type="AlphaFoldDB" id="A0A3R9NRE6"/>
<dbReference type="GO" id="GO:0055085">
    <property type="term" value="P:transmembrane transport"/>
    <property type="evidence" value="ECO:0007669"/>
    <property type="project" value="InterPro"/>
</dbReference>
<dbReference type="PANTHER" id="PTHR34978">
    <property type="entry name" value="POSSIBLE SENSOR-TRANSDUCER PROTEIN BLAR"/>
    <property type="match status" value="1"/>
</dbReference>
<proteinExistence type="predicted"/>
<keyword evidence="1" id="KW-0812">Transmembrane</keyword>
<protein>
    <submittedName>
        <fullName evidence="4">BlaR1 peptidase M56 family protein</fullName>
    </submittedName>
</protein>
<keyword evidence="1" id="KW-1133">Transmembrane helix</keyword>
<dbReference type="RefSeq" id="WP_125466858.1">
    <property type="nucleotide sequence ID" value="NZ_RWBG01000001.1"/>
</dbReference>
<dbReference type="EMBL" id="RWBG01000001">
    <property type="protein sequence ID" value="RSK41867.1"/>
    <property type="molecule type" value="Genomic_DNA"/>
</dbReference>
<name>A0A3R9NRE6_9FLAO</name>
<accession>A0A3R9NRE6</accession>
<feature type="domain" description="Peptidase M56" evidence="3">
    <location>
        <begin position="158"/>
        <end position="258"/>
    </location>
</feature>
<dbReference type="OrthoDB" id="1522859at2"/>
<dbReference type="Pfam" id="PF05569">
    <property type="entry name" value="Peptidase_M56"/>
    <property type="match status" value="1"/>
</dbReference>
<dbReference type="SUPFAM" id="SSF74653">
    <property type="entry name" value="TolA/TonB C-terminal domain"/>
    <property type="match status" value="1"/>
</dbReference>
<dbReference type="InterPro" id="IPR052173">
    <property type="entry name" value="Beta-lactam_resp_regulator"/>
</dbReference>
<keyword evidence="1" id="KW-0472">Membrane</keyword>
<feature type="transmembrane region" description="Helical" evidence="1">
    <location>
        <begin position="6"/>
        <end position="22"/>
    </location>
</feature>
<dbReference type="Pfam" id="PF03544">
    <property type="entry name" value="TonB_C"/>
    <property type="match status" value="1"/>
</dbReference>
<sequence length="471" mass="54246">MLHYIVQIMVYQLLFVLVYDVFLKKETFFNWNRAYLLITMLLSFLIPVIKIKSFQTAIAKQYAVALPEVFIGNKTPIVLGEVALGTSQTNSFSWSWSYLFVLGSGVMFFIFLSKLFKIINLYRKGAKQKVKKFTIVKLSDSNAAFSFFNAIFIGDLVEQQERETILRHELVHAKQKHSLDMVFFELLKIVFWFNPMVYICQDRISHIHEYIADKELAGYEGKKQYYLNLLSKIFDTKKITFINTFFKQSLIKKRIVMLQKSKSKQIKLVKYALLLPVIVSMLMYSSCSNENLNNQEHNKEASIMENIDALKESIAAKGEMTPEEEKAFKALVVLISDEGLNHDYYEEVSETIEIPFGVVENVPVYPGCESLESKNEMIKCMHENITKFVGDNFNTKVSKGLGLEGNQRIMVAFKIDTQGNIKEVKARAQHKALQEEAERVVNLLPKMIPGEQKGKKVTVPYMLPIMFALDE</sequence>
<feature type="transmembrane region" description="Helical" evidence="1">
    <location>
        <begin position="96"/>
        <end position="116"/>
    </location>
</feature>
<evidence type="ECO:0000313" key="5">
    <source>
        <dbReference type="Proteomes" id="UP000270620"/>
    </source>
</evidence>